<dbReference type="AlphaFoldDB" id="A0A5C6ZF79"/>
<gene>
    <name evidence="3" type="ORF">ESY86_12075</name>
</gene>
<accession>A0A5C6ZF79</accession>
<evidence type="ECO:0000313" key="3">
    <source>
        <dbReference type="EMBL" id="TXD88696.1"/>
    </source>
</evidence>
<organism evidence="3 4">
    <name type="scientific">Subsaximicrobium wynnwilliamsii</name>
    <dbReference type="NCBI Taxonomy" id="291179"/>
    <lineage>
        <taxon>Bacteria</taxon>
        <taxon>Pseudomonadati</taxon>
        <taxon>Bacteroidota</taxon>
        <taxon>Flavobacteriia</taxon>
        <taxon>Flavobacteriales</taxon>
        <taxon>Flavobacteriaceae</taxon>
        <taxon>Subsaximicrobium</taxon>
    </lineage>
</organism>
<evidence type="ECO:0000259" key="2">
    <source>
        <dbReference type="Pfam" id="PF13505"/>
    </source>
</evidence>
<comment type="caution">
    <text evidence="3">The sequence shown here is derived from an EMBL/GenBank/DDBJ whole genome shotgun (WGS) entry which is preliminary data.</text>
</comment>
<dbReference type="Pfam" id="PF13505">
    <property type="entry name" value="OMP_b-brl"/>
    <property type="match status" value="1"/>
</dbReference>
<dbReference type="OrthoDB" id="945117at2"/>
<evidence type="ECO:0000313" key="4">
    <source>
        <dbReference type="Proteomes" id="UP000321578"/>
    </source>
</evidence>
<keyword evidence="4" id="KW-1185">Reference proteome</keyword>
<dbReference type="RefSeq" id="WP_147086839.1">
    <property type="nucleotide sequence ID" value="NZ_VORM01000011.1"/>
</dbReference>
<name>A0A5C6ZF79_9FLAO</name>
<dbReference type="InterPro" id="IPR027385">
    <property type="entry name" value="Beta-barrel_OMP"/>
</dbReference>
<dbReference type="SUPFAM" id="SSF56925">
    <property type="entry name" value="OMPA-like"/>
    <property type="match status" value="1"/>
</dbReference>
<dbReference type="InterPro" id="IPR011250">
    <property type="entry name" value="OMP/PagP_B-barrel"/>
</dbReference>
<reference evidence="3 4" key="1">
    <citation type="submission" date="2019-08" db="EMBL/GenBank/DDBJ databases">
        <title>Genomes of Subsaximicrobium wynnwilliamsii strains.</title>
        <authorList>
            <person name="Bowman J.P."/>
        </authorList>
    </citation>
    <scope>NUCLEOTIDE SEQUENCE [LARGE SCALE GENOMIC DNA]</scope>
    <source>
        <strain evidence="3 4">2-80-2</strain>
    </source>
</reference>
<feature type="domain" description="Outer membrane protein beta-barrel" evidence="2">
    <location>
        <begin position="24"/>
        <end position="196"/>
    </location>
</feature>
<proteinExistence type="predicted"/>
<dbReference type="EMBL" id="VORO01000012">
    <property type="protein sequence ID" value="TXD88696.1"/>
    <property type="molecule type" value="Genomic_DNA"/>
</dbReference>
<keyword evidence="1" id="KW-0732">Signal</keyword>
<sequence length="212" mass="23735">MRKLCTVLFLVITASIYGQDNEEKFLIETGTWNLEGSFSINSAKSEFFENDNLKSEFFGFSISPKVGYAIQDNLVIGLGLGYSYSESEFGNQQALNSDRNSNSYSIFPYIKKFIPIGKKMAFHLQGETRYSLGSTNFENSGIEERESKSFFIGIRPGVSYFLSKSILLQANFGQLGYENNQIKVGDTDDSETDVFGFDISSSNIIFGLTVLF</sequence>
<protein>
    <submittedName>
        <fullName evidence="3">Porin family protein</fullName>
    </submittedName>
</protein>
<dbReference type="Proteomes" id="UP000321578">
    <property type="component" value="Unassembled WGS sequence"/>
</dbReference>
<evidence type="ECO:0000256" key="1">
    <source>
        <dbReference type="ARBA" id="ARBA00022729"/>
    </source>
</evidence>